<dbReference type="Gene3D" id="3.40.1000.30">
    <property type="match status" value="1"/>
</dbReference>
<dbReference type="AlphaFoldDB" id="A0A7N0RHD1"/>
<evidence type="ECO:0000313" key="5">
    <source>
        <dbReference type="EnsemblPlants" id="Kaladp0011s0694.1.v1.1"/>
    </source>
</evidence>
<evidence type="ECO:0000256" key="1">
    <source>
        <dbReference type="ARBA" id="ARBA00006405"/>
    </source>
</evidence>
<comment type="similarity">
    <text evidence="1">Belongs to the proteasome inhibitor PI31 family.</text>
</comment>
<dbReference type="GO" id="GO:0070628">
    <property type="term" value="F:proteasome binding"/>
    <property type="evidence" value="ECO:0007669"/>
    <property type="project" value="InterPro"/>
</dbReference>
<reference evidence="5" key="1">
    <citation type="submission" date="2021-01" db="UniProtKB">
        <authorList>
            <consortium name="EnsemblPlants"/>
        </authorList>
    </citation>
    <scope>IDENTIFICATION</scope>
</reference>
<dbReference type="GO" id="GO:0000502">
    <property type="term" value="C:proteasome complex"/>
    <property type="evidence" value="ECO:0007669"/>
    <property type="project" value="UniProtKB-KW"/>
</dbReference>
<dbReference type="InterPro" id="IPR021625">
    <property type="entry name" value="PI31_Prot_N"/>
</dbReference>
<name>A0A7N0RHD1_KALFE</name>
<dbReference type="Proteomes" id="UP000594263">
    <property type="component" value="Unplaced"/>
</dbReference>
<dbReference type="GO" id="GO:0043161">
    <property type="term" value="P:proteasome-mediated ubiquitin-dependent protein catabolic process"/>
    <property type="evidence" value="ECO:0007669"/>
    <property type="project" value="InterPro"/>
</dbReference>
<keyword evidence="6" id="KW-1185">Reference proteome</keyword>
<accession>A0A7N0RHD1</accession>
<feature type="compositionally biased region" description="Low complexity" evidence="3">
    <location>
        <begin position="155"/>
        <end position="169"/>
    </location>
</feature>
<evidence type="ECO:0000313" key="6">
    <source>
        <dbReference type="Proteomes" id="UP000594263"/>
    </source>
</evidence>
<evidence type="ECO:0000256" key="2">
    <source>
        <dbReference type="ARBA" id="ARBA00022942"/>
    </source>
</evidence>
<feature type="region of interest" description="Disordered" evidence="3">
    <location>
        <begin position="255"/>
        <end position="305"/>
    </location>
</feature>
<evidence type="ECO:0000256" key="3">
    <source>
        <dbReference type="SAM" id="MobiDB-lite"/>
    </source>
</evidence>
<sequence>MALENGAMAVIRASRPSFRNTHDKIAFAVHASFVASGYLLTAVGESAVDDSALSSSSTEEVSLDGWNSMDDQYAFVYHNPEDGKKVVVKCISINDKLLMDAFRAGQSEPLHVEFNVEEYVEQEKETYNNYKDHYKNFSGLVKRLETELFSKLESKQAAASSDKSSSSKSNELETNPHGTQPLRVDPDRDDVPYSGSGFVYPSIPVNPGGYSDLIPGPPAGVFPNRRGLDADGSNLVGPNDPRWFGGPGFRGGLQPDIPPGARYDPIGPPDVPGFEPNRFMRQPRRPGTGRGHPDLEHFPGGSDFI</sequence>
<dbReference type="EnsemblPlants" id="Kaladp0011s0694.1.v1.1">
    <property type="protein sequence ID" value="Kaladp0011s0694.1.v1.1"/>
    <property type="gene ID" value="Kaladp0011s0694.v1.1"/>
</dbReference>
<protein>
    <recommendedName>
        <fullName evidence="4">PI31 proteasome regulator N-terminal domain-containing protein</fullName>
    </recommendedName>
</protein>
<organism evidence="5 6">
    <name type="scientific">Kalanchoe fedtschenkoi</name>
    <name type="common">Lavender scallops</name>
    <name type="synonym">South American air plant</name>
    <dbReference type="NCBI Taxonomy" id="63787"/>
    <lineage>
        <taxon>Eukaryota</taxon>
        <taxon>Viridiplantae</taxon>
        <taxon>Streptophyta</taxon>
        <taxon>Embryophyta</taxon>
        <taxon>Tracheophyta</taxon>
        <taxon>Spermatophyta</taxon>
        <taxon>Magnoliopsida</taxon>
        <taxon>eudicotyledons</taxon>
        <taxon>Gunneridae</taxon>
        <taxon>Pentapetalae</taxon>
        <taxon>Saxifragales</taxon>
        <taxon>Crassulaceae</taxon>
        <taxon>Kalanchoe</taxon>
    </lineage>
</organism>
<proteinExistence type="inferred from homology"/>
<dbReference type="PANTHER" id="PTHR13266">
    <property type="entry name" value="PROTEASOME INHIBITOR"/>
    <property type="match status" value="1"/>
</dbReference>
<dbReference type="Gramene" id="Kaladp0011s0694.1.v1.1">
    <property type="protein sequence ID" value="Kaladp0011s0694.1.v1.1"/>
    <property type="gene ID" value="Kaladp0011s0694.v1.1"/>
</dbReference>
<feature type="region of interest" description="Disordered" evidence="3">
    <location>
        <begin position="155"/>
        <end position="194"/>
    </location>
</feature>
<dbReference type="PANTHER" id="PTHR13266:SF1">
    <property type="entry name" value="PROTEASOME INHIBITOR PI31 SUBUNIT"/>
    <property type="match status" value="1"/>
</dbReference>
<dbReference type="GO" id="GO:0004866">
    <property type="term" value="F:endopeptidase inhibitor activity"/>
    <property type="evidence" value="ECO:0007669"/>
    <property type="project" value="InterPro"/>
</dbReference>
<evidence type="ECO:0000259" key="4">
    <source>
        <dbReference type="Pfam" id="PF11566"/>
    </source>
</evidence>
<dbReference type="InterPro" id="IPR045128">
    <property type="entry name" value="PI31-like"/>
</dbReference>
<dbReference type="OMA" id="PFGFPDI"/>
<keyword evidence="2" id="KW-0647">Proteasome</keyword>
<dbReference type="Pfam" id="PF11566">
    <property type="entry name" value="PI31_Prot_N"/>
    <property type="match status" value="1"/>
</dbReference>
<feature type="domain" description="PI31 proteasome regulator N-terminal" evidence="4">
    <location>
        <begin position="15"/>
        <end position="155"/>
    </location>
</feature>